<evidence type="ECO:0000313" key="5">
    <source>
        <dbReference type="Proteomes" id="UP001589776"/>
    </source>
</evidence>
<dbReference type="PANTHER" id="PTHR35841:SF1">
    <property type="entry name" value="PHOSPHONATES-BINDING PERIPLASMIC PROTEIN"/>
    <property type="match status" value="1"/>
</dbReference>
<evidence type="ECO:0000256" key="1">
    <source>
        <dbReference type="ARBA" id="ARBA00007162"/>
    </source>
</evidence>
<dbReference type="EMBL" id="JBHLWN010000029">
    <property type="protein sequence ID" value="MFC0212343.1"/>
    <property type="molecule type" value="Genomic_DNA"/>
</dbReference>
<reference evidence="4 5" key="1">
    <citation type="submission" date="2024-09" db="EMBL/GenBank/DDBJ databases">
        <authorList>
            <person name="Sun Q."/>
            <person name="Mori K."/>
        </authorList>
    </citation>
    <scope>NUCLEOTIDE SEQUENCE [LARGE SCALE GENOMIC DNA]</scope>
    <source>
        <strain evidence="4 5">CCM 7759</strain>
    </source>
</reference>
<dbReference type="NCBIfam" id="TIGR01098">
    <property type="entry name" value="3A0109s03R"/>
    <property type="match status" value="1"/>
</dbReference>
<evidence type="ECO:0000313" key="4">
    <source>
        <dbReference type="EMBL" id="MFC0212343.1"/>
    </source>
</evidence>
<feature type="chain" id="PRO_5045769329" evidence="3">
    <location>
        <begin position="27"/>
        <end position="316"/>
    </location>
</feature>
<dbReference type="PROSITE" id="PS51257">
    <property type="entry name" value="PROKAR_LIPOPROTEIN"/>
    <property type="match status" value="1"/>
</dbReference>
<organism evidence="4 5">
    <name type="scientific">Paenibacillus chartarius</name>
    <dbReference type="NCBI Taxonomy" id="747481"/>
    <lineage>
        <taxon>Bacteria</taxon>
        <taxon>Bacillati</taxon>
        <taxon>Bacillota</taxon>
        <taxon>Bacilli</taxon>
        <taxon>Bacillales</taxon>
        <taxon>Paenibacillaceae</taxon>
        <taxon>Paenibacillus</taxon>
    </lineage>
</organism>
<keyword evidence="5" id="KW-1185">Reference proteome</keyword>
<keyword evidence="2 3" id="KW-0732">Signal</keyword>
<feature type="signal peptide" evidence="3">
    <location>
        <begin position="1"/>
        <end position="26"/>
    </location>
</feature>
<accession>A0ABV6DI82</accession>
<evidence type="ECO:0000256" key="3">
    <source>
        <dbReference type="SAM" id="SignalP"/>
    </source>
</evidence>
<evidence type="ECO:0000256" key="2">
    <source>
        <dbReference type="ARBA" id="ARBA00022729"/>
    </source>
</evidence>
<name>A0ABV6DI82_9BACL</name>
<dbReference type="Gene3D" id="3.40.190.10">
    <property type="entry name" value="Periplasmic binding protein-like II"/>
    <property type="match status" value="2"/>
</dbReference>
<comment type="similarity">
    <text evidence="1">Belongs to the phosphate/phosphite/phosphonate binding protein family.</text>
</comment>
<dbReference type="Pfam" id="PF12974">
    <property type="entry name" value="Phosphonate-bd"/>
    <property type="match status" value="1"/>
</dbReference>
<dbReference type="InterPro" id="IPR005770">
    <property type="entry name" value="PhnD"/>
</dbReference>
<sequence length="316" mass="34069">MFRKTKSFLVLTFILTAALLTVACGAKPNNTEQEVSPTPTPSTTAGPAKGDFLIGVIPASGTSNMKTGADKLAAILSEKLGRNVKAEVYPDYNGVVEAMGAGKVQMAYLGPLTYVEAHERYDVKAIATVLVSGQPFYYSYMIAHKDSPYNSFDDIKANAANIRFAFGDISSTSGSLVPGIALKKAELFKSQQDSKFKSITYTGAHDATALAVQNKTQDVGAIDSAIFDNLVKNGKIDGSQFKIIWKSEQLFQYPFAVEKTVPEADIKKIQEAMFAITDKDILSAFNGASAFTAAKNEDYAAIRQAAIEDSRVKPKQ</sequence>
<proteinExistence type="inferred from homology"/>
<dbReference type="Proteomes" id="UP001589776">
    <property type="component" value="Unassembled WGS sequence"/>
</dbReference>
<gene>
    <name evidence="4" type="primary">phnD</name>
    <name evidence="4" type="ORF">ACFFK0_07700</name>
</gene>
<comment type="caution">
    <text evidence="4">The sequence shown here is derived from an EMBL/GenBank/DDBJ whole genome shotgun (WGS) entry which is preliminary data.</text>
</comment>
<dbReference type="SUPFAM" id="SSF53850">
    <property type="entry name" value="Periplasmic binding protein-like II"/>
    <property type="match status" value="1"/>
</dbReference>
<dbReference type="PANTHER" id="PTHR35841">
    <property type="entry name" value="PHOSPHONATES-BINDING PERIPLASMIC PROTEIN"/>
    <property type="match status" value="1"/>
</dbReference>
<dbReference type="RefSeq" id="WP_377469493.1">
    <property type="nucleotide sequence ID" value="NZ_JBHLWN010000029.1"/>
</dbReference>
<protein>
    <submittedName>
        <fullName evidence="4">Phosphate/phosphite/phosphonate ABC transporter substrate-binding protein</fullName>
    </submittedName>
</protein>